<proteinExistence type="predicted"/>
<evidence type="ECO:0000256" key="1">
    <source>
        <dbReference type="SAM" id="MobiDB-lite"/>
    </source>
</evidence>
<protein>
    <submittedName>
        <fullName evidence="2">Peroxide stress protein YaaA</fullName>
    </submittedName>
</protein>
<feature type="region of interest" description="Disordered" evidence="1">
    <location>
        <begin position="1"/>
        <end position="21"/>
    </location>
</feature>
<dbReference type="RefSeq" id="WP_344835195.1">
    <property type="nucleotide sequence ID" value="NZ_BAAAUV010000020.1"/>
</dbReference>
<sequence>MLILLPPSEGKATEGDGEPLDLGGLSHSALTPTRRKVLSALLKVSKGAQRPALDVLGLTEGQRDAVLRNREIKKAPTLRASDLYTGVLYDNLRLNDLDEAARAKVLIFSGLWGVLTPDDRIPPYRLAMGVALPPLGGLAATWRPVLTRTLAPRGLVVDMRSAPYAAAWKQPSVGVRVLRESVVNGQVRRTVVSHMAKATRGAVARDLLLNEVEAETPEELAKALEALGHTTEVSLGTIEVIVKE</sequence>
<name>A0ABP6QHN7_9ACTN</name>
<reference evidence="3" key="1">
    <citation type="journal article" date="2019" name="Int. J. Syst. Evol. Microbiol.">
        <title>The Global Catalogue of Microorganisms (GCM) 10K type strain sequencing project: providing services to taxonomists for standard genome sequencing and annotation.</title>
        <authorList>
            <consortium name="The Broad Institute Genomics Platform"/>
            <consortium name="The Broad Institute Genome Sequencing Center for Infectious Disease"/>
            <person name="Wu L."/>
            <person name="Ma J."/>
        </authorList>
    </citation>
    <scope>NUCLEOTIDE SEQUENCE [LARGE SCALE GENOMIC DNA]</scope>
    <source>
        <strain evidence="3">JCM 9377</strain>
    </source>
</reference>
<evidence type="ECO:0000313" key="3">
    <source>
        <dbReference type="Proteomes" id="UP001501237"/>
    </source>
</evidence>
<accession>A0ABP6QHN7</accession>
<organism evidence="2 3">
    <name type="scientific">Actinocorallia longicatena</name>
    <dbReference type="NCBI Taxonomy" id="111803"/>
    <lineage>
        <taxon>Bacteria</taxon>
        <taxon>Bacillati</taxon>
        <taxon>Actinomycetota</taxon>
        <taxon>Actinomycetes</taxon>
        <taxon>Streptosporangiales</taxon>
        <taxon>Thermomonosporaceae</taxon>
        <taxon>Actinocorallia</taxon>
    </lineage>
</organism>
<dbReference type="EMBL" id="BAAAUV010000020">
    <property type="protein sequence ID" value="GAA3230306.1"/>
    <property type="molecule type" value="Genomic_DNA"/>
</dbReference>
<gene>
    <name evidence="2" type="primary">yaaA</name>
    <name evidence="2" type="ORF">GCM10010468_60680</name>
</gene>
<dbReference type="Proteomes" id="UP001501237">
    <property type="component" value="Unassembled WGS sequence"/>
</dbReference>
<comment type="caution">
    <text evidence="2">The sequence shown here is derived from an EMBL/GenBank/DDBJ whole genome shotgun (WGS) entry which is preliminary data.</text>
</comment>
<dbReference type="Pfam" id="PF03883">
    <property type="entry name" value="H2O2_YaaD"/>
    <property type="match status" value="1"/>
</dbReference>
<dbReference type="PANTHER" id="PTHR30283">
    <property type="entry name" value="PEROXIDE STRESS RESPONSE PROTEIN YAAA"/>
    <property type="match status" value="1"/>
</dbReference>
<evidence type="ECO:0000313" key="2">
    <source>
        <dbReference type="EMBL" id="GAA3230306.1"/>
    </source>
</evidence>
<dbReference type="PANTHER" id="PTHR30283:SF4">
    <property type="entry name" value="PEROXIDE STRESS RESISTANCE PROTEIN YAAA"/>
    <property type="match status" value="1"/>
</dbReference>
<keyword evidence="3" id="KW-1185">Reference proteome</keyword>
<dbReference type="InterPro" id="IPR005583">
    <property type="entry name" value="YaaA"/>
</dbReference>